<feature type="region of interest" description="Disordered" evidence="1">
    <location>
        <begin position="1"/>
        <end position="32"/>
    </location>
</feature>
<sequence length="122" mass="13925">MSIPNLFKVPGWNLPSDIKIEKDPKKNNSNEVVNKVESVKVEAKPIATTTNKREIEETVDQSTTNTNKKKKKNKNKNKKNNTNTNEGENNLVNISFTEKIEEQKPTELSEVNEEVKEEKISN</sequence>
<feature type="region of interest" description="Disordered" evidence="1">
    <location>
        <begin position="52"/>
        <end position="122"/>
    </location>
</feature>
<protein>
    <submittedName>
        <fullName evidence="2">Uncharacterized protein</fullName>
    </submittedName>
</protein>
<name>A0A137PA43_CONC2</name>
<dbReference type="Proteomes" id="UP000070444">
    <property type="component" value="Unassembled WGS sequence"/>
</dbReference>
<feature type="compositionally biased region" description="Basic residues" evidence="1">
    <location>
        <begin position="67"/>
        <end position="79"/>
    </location>
</feature>
<proteinExistence type="predicted"/>
<feature type="compositionally biased region" description="Polar residues" evidence="1">
    <location>
        <begin position="86"/>
        <end position="96"/>
    </location>
</feature>
<feature type="compositionally biased region" description="Basic and acidic residues" evidence="1">
    <location>
        <begin position="18"/>
        <end position="28"/>
    </location>
</feature>
<keyword evidence="3" id="KW-1185">Reference proteome</keyword>
<evidence type="ECO:0000313" key="2">
    <source>
        <dbReference type="EMBL" id="KXN71879.1"/>
    </source>
</evidence>
<gene>
    <name evidence="2" type="ORF">CONCODRAFT_69514</name>
</gene>
<organism evidence="2 3">
    <name type="scientific">Conidiobolus coronatus (strain ATCC 28846 / CBS 209.66 / NRRL 28638)</name>
    <name type="common">Delacroixia coronata</name>
    <dbReference type="NCBI Taxonomy" id="796925"/>
    <lineage>
        <taxon>Eukaryota</taxon>
        <taxon>Fungi</taxon>
        <taxon>Fungi incertae sedis</taxon>
        <taxon>Zoopagomycota</taxon>
        <taxon>Entomophthoromycotina</taxon>
        <taxon>Entomophthoromycetes</taxon>
        <taxon>Entomophthorales</taxon>
        <taxon>Ancylistaceae</taxon>
        <taxon>Conidiobolus</taxon>
    </lineage>
</organism>
<reference evidence="2 3" key="1">
    <citation type="journal article" date="2015" name="Genome Biol. Evol.">
        <title>Phylogenomic analyses indicate that early fungi evolved digesting cell walls of algal ancestors of land plants.</title>
        <authorList>
            <person name="Chang Y."/>
            <person name="Wang S."/>
            <person name="Sekimoto S."/>
            <person name="Aerts A.L."/>
            <person name="Choi C."/>
            <person name="Clum A."/>
            <person name="LaButti K.M."/>
            <person name="Lindquist E.A."/>
            <person name="Yee Ngan C."/>
            <person name="Ohm R.A."/>
            <person name="Salamov A.A."/>
            <person name="Grigoriev I.V."/>
            <person name="Spatafora J.W."/>
            <person name="Berbee M.L."/>
        </authorList>
    </citation>
    <scope>NUCLEOTIDE SEQUENCE [LARGE SCALE GENOMIC DNA]</scope>
    <source>
        <strain evidence="2 3">NRRL 28638</strain>
    </source>
</reference>
<dbReference type="AlphaFoldDB" id="A0A137PA43"/>
<evidence type="ECO:0000256" key="1">
    <source>
        <dbReference type="SAM" id="MobiDB-lite"/>
    </source>
</evidence>
<accession>A0A137PA43</accession>
<feature type="compositionally biased region" description="Basic and acidic residues" evidence="1">
    <location>
        <begin position="98"/>
        <end position="122"/>
    </location>
</feature>
<dbReference type="EMBL" id="KQ964465">
    <property type="protein sequence ID" value="KXN71879.1"/>
    <property type="molecule type" value="Genomic_DNA"/>
</dbReference>
<evidence type="ECO:0000313" key="3">
    <source>
        <dbReference type="Proteomes" id="UP000070444"/>
    </source>
</evidence>